<dbReference type="Gene3D" id="3.40.50.1470">
    <property type="entry name" value="Peptidyl-tRNA hydrolase"/>
    <property type="match status" value="1"/>
</dbReference>
<evidence type="ECO:0000256" key="4">
    <source>
        <dbReference type="ARBA" id="ARBA00022801"/>
    </source>
</evidence>
<evidence type="ECO:0000256" key="2">
    <source>
        <dbReference type="ARBA" id="ARBA00022490"/>
    </source>
</evidence>
<evidence type="ECO:0000256" key="7">
    <source>
        <dbReference type="ARBA" id="ARBA00050038"/>
    </source>
</evidence>
<name>A0A841R7S3_9SPIO</name>
<evidence type="ECO:0000256" key="5">
    <source>
        <dbReference type="ARBA" id="ARBA00022884"/>
    </source>
</evidence>
<keyword evidence="5" id="KW-0694">RNA-binding</keyword>
<evidence type="ECO:0000313" key="9">
    <source>
        <dbReference type="Proteomes" id="UP000587760"/>
    </source>
</evidence>
<proteinExistence type="inferred from homology"/>
<protein>
    <recommendedName>
        <fullName evidence="7">Peptidyl-tRNA hydrolase</fullName>
        <ecNumber evidence="1">3.1.1.29</ecNumber>
    </recommendedName>
</protein>
<keyword evidence="2" id="KW-0963">Cytoplasm</keyword>
<comment type="similarity">
    <text evidence="6">Belongs to the PTH family.</text>
</comment>
<organism evidence="8 9">
    <name type="scientific">Spirochaeta isovalerica</name>
    <dbReference type="NCBI Taxonomy" id="150"/>
    <lineage>
        <taxon>Bacteria</taxon>
        <taxon>Pseudomonadati</taxon>
        <taxon>Spirochaetota</taxon>
        <taxon>Spirochaetia</taxon>
        <taxon>Spirochaetales</taxon>
        <taxon>Spirochaetaceae</taxon>
        <taxon>Spirochaeta</taxon>
    </lineage>
</organism>
<dbReference type="SUPFAM" id="SSF53178">
    <property type="entry name" value="Peptidyl-tRNA hydrolase-like"/>
    <property type="match status" value="1"/>
</dbReference>
<dbReference type="PROSITE" id="PS01196">
    <property type="entry name" value="PEPT_TRNA_HYDROL_2"/>
    <property type="match status" value="1"/>
</dbReference>
<dbReference type="GO" id="GO:0000049">
    <property type="term" value="F:tRNA binding"/>
    <property type="evidence" value="ECO:0007669"/>
    <property type="project" value="UniProtKB-KW"/>
</dbReference>
<dbReference type="GO" id="GO:0004045">
    <property type="term" value="F:peptidyl-tRNA hydrolase activity"/>
    <property type="evidence" value="ECO:0007669"/>
    <property type="project" value="UniProtKB-EC"/>
</dbReference>
<reference evidence="8 9" key="1">
    <citation type="submission" date="2020-08" db="EMBL/GenBank/DDBJ databases">
        <title>Genomic Encyclopedia of Type Strains, Phase IV (KMG-IV): sequencing the most valuable type-strain genomes for metagenomic binning, comparative biology and taxonomic classification.</title>
        <authorList>
            <person name="Goeker M."/>
        </authorList>
    </citation>
    <scope>NUCLEOTIDE SEQUENCE [LARGE SCALE GENOMIC DNA]</scope>
    <source>
        <strain evidence="8 9">DSM 2461</strain>
    </source>
</reference>
<evidence type="ECO:0000313" key="8">
    <source>
        <dbReference type="EMBL" id="MBB6479019.1"/>
    </source>
</evidence>
<dbReference type="PANTHER" id="PTHR17224:SF1">
    <property type="entry name" value="PEPTIDYL-TRNA HYDROLASE"/>
    <property type="match status" value="1"/>
</dbReference>
<dbReference type="InterPro" id="IPR036416">
    <property type="entry name" value="Pept_tRNA_hydro_sf"/>
</dbReference>
<dbReference type="EC" id="3.1.1.29" evidence="1"/>
<dbReference type="InterPro" id="IPR018171">
    <property type="entry name" value="Pept_tRNA_hydro_CS"/>
</dbReference>
<gene>
    <name evidence="8" type="ORF">HNR50_000652</name>
</gene>
<dbReference type="Pfam" id="PF01195">
    <property type="entry name" value="Pept_tRNA_hydro"/>
    <property type="match status" value="1"/>
</dbReference>
<evidence type="ECO:0000256" key="3">
    <source>
        <dbReference type="ARBA" id="ARBA00022555"/>
    </source>
</evidence>
<dbReference type="PANTHER" id="PTHR17224">
    <property type="entry name" value="PEPTIDYL-TRNA HYDROLASE"/>
    <property type="match status" value="1"/>
</dbReference>
<comment type="caution">
    <text evidence="8">The sequence shown here is derived from an EMBL/GenBank/DDBJ whole genome shotgun (WGS) entry which is preliminary data.</text>
</comment>
<dbReference type="EMBL" id="JACHGJ010000001">
    <property type="protein sequence ID" value="MBB6479019.1"/>
    <property type="molecule type" value="Genomic_DNA"/>
</dbReference>
<dbReference type="AlphaFoldDB" id="A0A841R7S3"/>
<sequence>MKKFKMKRENLLVLCDNLDLPPGRCKFKLKGSPAAHNGLKSISGVLESSEYMRIFIGIGHPGHRDLVRDYVIGDPDEQEWPLYGDSYRACAKAVLEICDDKLDKVMNELNRKKPS</sequence>
<evidence type="ECO:0000256" key="1">
    <source>
        <dbReference type="ARBA" id="ARBA00013260"/>
    </source>
</evidence>
<dbReference type="InterPro" id="IPR001328">
    <property type="entry name" value="Pept_tRNA_hydro"/>
</dbReference>
<keyword evidence="9" id="KW-1185">Reference proteome</keyword>
<keyword evidence="3" id="KW-0820">tRNA-binding</keyword>
<evidence type="ECO:0000256" key="6">
    <source>
        <dbReference type="ARBA" id="ARBA00038063"/>
    </source>
</evidence>
<accession>A0A841R7S3</accession>
<dbReference type="Proteomes" id="UP000587760">
    <property type="component" value="Unassembled WGS sequence"/>
</dbReference>
<keyword evidence="4 8" id="KW-0378">Hydrolase</keyword>